<proteinExistence type="predicted"/>
<organism evidence="2">
    <name type="scientific">uncultured Thermomicrobiales bacterium</name>
    <dbReference type="NCBI Taxonomy" id="1645740"/>
    <lineage>
        <taxon>Bacteria</taxon>
        <taxon>Pseudomonadati</taxon>
        <taxon>Thermomicrobiota</taxon>
        <taxon>Thermomicrobia</taxon>
        <taxon>Thermomicrobiales</taxon>
        <taxon>environmental samples</taxon>
    </lineage>
</organism>
<keyword evidence="1" id="KW-0812">Transmembrane</keyword>
<feature type="transmembrane region" description="Helical" evidence="1">
    <location>
        <begin position="94"/>
        <end position="116"/>
    </location>
</feature>
<keyword evidence="1" id="KW-0472">Membrane</keyword>
<feature type="transmembrane region" description="Helical" evidence="1">
    <location>
        <begin position="21"/>
        <end position="44"/>
    </location>
</feature>
<sequence>MSRDARRVPTASDRQAGGAALRTGLILGIGAMGALDEIAFHQLLQWHNFYDHAGDVGRIVSDGLLHLFTLALLLLGAARLWSGRRTLATVLTARPLRAGVLLGMGGFQLFDGLVNHKLLRLHQIRADTGNLLPYDVAWNGVALLLILAGWASLTADRSNRGRR</sequence>
<evidence type="ECO:0000256" key="1">
    <source>
        <dbReference type="SAM" id="Phobius"/>
    </source>
</evidence>
<feature type="transmembrane region" description="Helical" evidence="1">
    <location>
        <begin position="136"/>
        <end position="155"/>
    </location>
</feature>
<keyword evidence="1" id="KW-1133">Transmembrane helix</keyword>
<evidence type="ECO:0000313" key="2">
    <source>
        <dbReference type="EMBL" id="CAA9583183.1"/>
    </source>
</evidence>
<dbReference type="EMBL" id="CADCWL010000240">
    <property type="protein sequence ID" value="CAA9583183.1"/>
    <property type="molecule type" value="Genomic_DNA"/>
</dbReference>
<gene>
    <name evidence="2" type="ORF">AVDCRST_MAG19-4314</name>
</gene>
<dbReference type="Pfam" id="PF10002">
    <property type="entry name" value="DUF2243"/>
    <property type="match status" value="1"/>
</dbReference>
<dbReference type="AlphaFoldDB" id="A0A6J4VPL2"/>
<name>A0A6J4VPL2_9BACT</name>
<protein>
    <submittedName>
        <fullName evidence="2">Similar to membrane protein</fullName>
    </submittedName>
</protein>
<accession>A0A6J4VPL2</accession>
<reference evidence="2" key="1">
    <citation type="submission" date="2020-02" db="EMBL/GenBank/DDBJ databases">
        <authorList>
            <person name="Meier V. D."/>
        </authorList>
    </citation>
    <scope>NUCLEOTIDE SEQUENCE</scope>
    <source>
        <strain evidence="2">AVDCRST_MAG19</strain>
    </source>
</reference>
<dbReference type="InterPro" id="IPR018719">
    <property type="entry name" value="DUF2243_membrane"/>
</dbReference>
<feature type="transmembrane region" description="Helical" evidence="1">
    <location>
        <begin position="64"/>
        <end position="82"/>
    </location>
</feature>